<accession>A0ABR2LI80</accession>
<evidence type="ECO:0000313" key="1">
    <source>
        <dbReference type="EMBL" id="KAK8941855.1"/>
    </source>
</evidence>
<dbReference type="EMBL" id="JBBWWR010000019">
    <property type="protein sequence ID" value="KAK8941855.1"/>
    <property type="molecule type" value="Genomic_DNA"/>
</dbReference>
<evidence type="ECO:0000313" key="2">
    <source>
        <dbReference type="Proteomes" id="UP001412067"/>
    </source>
</evidence>
<reference evidence="1 2" key="1">
    <citation type="journal article" date="2022" name="Nat. Plants">
        <title>Genomes of leafy and leafless Platanthera orchids illuminate the evolution of mycoheterotrophy.</title>
        <authorList>
            <person name="Li M.H."/>
            <person name="Liu K.W."/>
            <person name="Li Z."/>
            <person name="Lu H.C."/>
            <person name="Ye Q.L."/>
            <person name="Zhang D."/>
            <person name="Wang J.Y."/>
            <person name="Li Y.F."/>
            <person name="Zhong Z.M."/>
            <person name="Liu X."/>
            <person name="Yu X."/>
            <person name="Liu D.K."/>
            <person name="Tu X.D."/>
            <person name="Liu B."/>
            <person name="Hao Y."/>
            <person name="Liao X.Y."/>
            <person name="Jiang Y.T."/>
            <person name="Sun W.H."/>
            <person name="Chen J."/>
            <person name="Chen Y.Q."/>
            <person name="Ai Y."/>
            <person name="Zhai J.W."/>
            <person name="Wu S.S."/>
            <person name="Zhou Z."/>
            <person name="Hsiao Y.Y."/>
            <person name="Wu W.L."/>
            <person name="Chen Y.Y."/>
            <person name="Lin Y.F."/>
            <person name="Hsu J.L."/>
            <person name="Li C.Y."/>
            <person name="Wang Z.W."/>
            <person name="Zhao X."/>
            <person name="Zhong W.Y."/>
            <person name="Ma X.K."/>
            <person name="Ma L."/>
            <person name="Huang J."/>
            <person name="Chen G.Z."/>
            <person name="Huang M.Z."/>
            <person name="Huang L."/>
            <person name="Peng D.H."/>
            <person name="Luo Y.B."/>
            <person name="Zou S.Q."/>
            <person name="Chen S.P."/>
            <person name="Lan S."/>
            <person name="Tsai W.C."/>
            <person name="Van de Peer Y."/>
            <person name="Liu Z.J."/>
        </authorList>
    </citation>
    <scope>NUCLEOTIDE SEQUENCE [LARGE SCALE GENOMIC DNA]</scope>
    <source>
        <strain evidence="1">Lor288</strain>
    </source>
</reference>
<organism evidence="1 2">
    <name type="scientific">Platanthera guangdongensis</name>
    <dbReference type="NCBI Taxonomy" id="2320717"/>
    <lineage>
        <taxon>Eukaryota</taxon>
        <taxon>Viridiplantae</taxon>
        <taxon>Streptophyta</taxon>
        <taxon>Embryophyta</taxon>
        <taxon>Tracheophyta</taxon>
        <taxon>Spermatophyta</taxon>
        <taxon>Magnoliopsida</taxon>
        <taxon>Liliopsida</taxon>
        <taxon>Asparagales</taxon>
        <taxon>Orchidaceae</taxon>
        <taxon>Orchidoideae</taxon>
        <taxon>Orchideae</taxon>
        <taxon>Orchidinae</taxon>
        <taxon>Platanthera</taxon>
    </lineage>
</organism>
<proteinExistence type="predicted"/>
<gene>
    <name evidence="1" type="ORF">KSP40_PGU018171</name>
</gene>
<sequence length="78" mass="9314">MGFSSQACYLWTRTAEFLPELMEGVRWRRPYVFRWMVDAAGIGHHQSWHEPNGYPCPHKESSCMCFGRFLEERSDWAR</sequence>
<keyword evidence="2" id="KW-1185">Reference proteome</keyword>
<protein>
    <submittedName>
        <fullName evidence="1">Uncharacterized protein</fullName>
    </submittedName>
</protein>
<dbReference type="Proteomes" id="UP001412067">
    <property type="component" value="Unassembled WGS sequence"/>
</dbReference>
<comment type="caution">
    <text evidence="1">The sequence shown here is derived from an EMBL/GenBank/DDBJ whole genome shotgun (WGS) entry which is preliminary data.</text>
</comment>
<name>A0ABR2LI80_9ASPA</name>